<keyword evidence="3" id="KW-1185">Reference proteome</keyword>
<dbReference type="AlphaFoldDB" id="A0AAW1JMX9"/>
<keyword evidence="1" id="KW-0812">Transmembrane</keyword>
<proteinExistence type="predicted"/>
<dbReference type="Proteomes" id="UP001443914">
    <property type="component" value="Unassembled WGS sequence"/>
</dbReference>
<keyword evidence="1" id="KW-0472">Membrane</keyword>
<accession>A0AAW1JMX9</accession>
<feature type="transmembrane region" description="Helical" evidence="1">
    <location>
        <begin position="68"/>
        <end position="89"/>
    </location>
</feature>
<evidence type="ECO:0000313" key="2">
    <source>
        <dbReference type="EMBL" id="KAK9705502.1"/>
    </source>
</evidence>
<organism evidence="2 3">
    <name type="scientific">Saponaria officinalis</name>
    <name type="common">Common soapwort</name>
    <name type="synonym">Lychnis saponaria</name>
    <dbReference type="NCBI Taxonomy" id="3572"/>
    <lineage>
        <taxon>Eukaryota</taxon>
        <taxon>Viridiplantae</taxon>
        <taxon>Streptophyta</taxon>
        <taxon>Embryophyta</taxon>
        <taxon>Tracheophyta</taxon>
        <taxon>Spermatophyta</taxon>
        <taxon>Magnoliopsida</taxon>
        <taxon>eudicotyledons</taxon>
        <taxon>Gunneridae</taxon>
        <taxon>Pentapetalae</taxon>
        <taxon>Caryophyllales</taxon>
        <taxon>Caryophyllaceae</taxon>
        <taxon>Caryophylleae</taxon>
        <taxon>Saponaria</taxon>
    </lineage>
</organism>
<reference evidence="2" key="1">
    <citation type="submission" date="2024-03" db="EMBL/GenBank/DDBJ databases">
        <title>WGS assembly of Saponaria officinalis var. Norfolk2.</title>
        <authorList>
            <person name="Jenkins J."/>
            <person name="Shu S."/>
            <person name="Grimwood J."/>
            <person name="Barry K."/>
            <person name="Goodstein D."/>
            <person name="Schmutz J."/>
            <person name="Leebens-Mack J."/>
            <person name="Osbourn A."/>
        </authorList>
    </citation>
    <scope>NUCLEOTIDE SEQUENCE [LARGE SCALE GENOMIC DNA]</scope>
    <source>
        <strain evidence="2">JIC</strain>
    </source>
</reference>
<feature type="transmembrane region" description="Helical" evidence="1">
    <location>
        <begin position="28"/>
        <end position="48"/>
    </location>
</feature>
<comment type="caution">
    <text evidence="2">The sequence shown here is derived from an EMBL/GenBank/DDBJ whole genome shotgun (WGS) entry which is preliminary data.</text>
</comment>
<name>A0AAW1JMX9_SAPOF</name>
<gene>
    <name evidence="2" type="ORF">RND81_07G061900</name>
</gene>
<evidence type="ECO:0000313" key="3">
    <source>
        <dbReference type="Proteomes" id="UP001443914"/>
    </source>
</evidence>
<keyword evidence="1" id="KW-1133">Transmembrane helix</keyword>
<dbReference type="EMBL" id="JBDFQZ010000007">
    <property type="protein sequence ID" value="KAK9705502.1"/>
    <property type="molecule type" value="Genomic_DNA"/>
</dbReference>
<sequence length="99" mass="11966">MCCTKFNFCVFKFLNDPCFPYSLLNMEYSIFSFHFTKIFIFIISHFMYQNTDFNEFFPSFLIEVPIFINYPTLISFCYLIFCNCVFHLFPKECSIKVDV</sequence>
<evidence type="ECO:0000256" key="1">
    <source>
        <dbReference type="SAM" id="Phobius"/>
    </source>
</evidence>
<protein>
    <submittedName>
        <fullName evidence="2">Uncharacterized protein</fullName>
    </submittedName>
</protein>